<feature type="domain" description="Protein kinase" evidence="6">
    <location>
        <begin position="31"/>
        <end position="286"/>
    </location>
</feature>
<accession>A0ABV7DW61</accession>
<dbReference type="InterPro" id="IPR011009">
    <property type="entry name" value="Kinase-like_dom_sf"/>
</dbReference>
<evidence type="ECO:0000256" key="1">
    <source>
        <dbReference type="ARBA" id="ARBA00022679"/>
    </source>
</evidence>
<protein>
    <submittedName>
        <fullName evidence="7">Serine/threonine-protein kinase</fullName>
        <ecNumber evidence="7">2.7.11.1</ecNumber>
    </submittedName>
</protein>
<keyword evidence="1 7" id="KW-0808">Transferase</keyword>
<evidence type="ECO:0000259" key="6">
    <source>
        <dbReference type="PROSITE" id="PS50011"/>
    </source>
</evidence>
<organism evidence="7 8">
    <name type="scientific">Tabrizicola soli</name>
    <dbReference type="NCBI Taxonomy" id="2185115"/>
    <lineage>
        <taxon>Bacteria</taxon>
        <taxon>Pseudomonadati</taxon>
        <taxon>Pseudomonadota</taxon>
        <taxon>Alphaproteobacteria</taxon>
        <taxon>Rhodobacterales</taxon>
        <taxon>Paracoccaceae</taxon>
        <taxon>Tabrizicola</taxon>
    </lineage>
</organism>
<dbReference type="SUPFAM" id="SSF56112">
    <property type="entry name" value="Protein kinase-like (PK-like)"/>
    <property type="match status" value="1"/>
</dbReference>
<proteinExistence type="predicted"/>
<dbReference type="Gene3D" id="3.30.200.20">
    <property type="entry name" value="Phosphorylase Kinase, domain 1"/>
    <property type="match status" value="1"/>
</dbReference>
<dbReference type="GO" id="GO:0004674">
    <property type="term" value="F:protein serine/threonine kinase activity"/>
    <property type="evidence" value="ECO:0007669"/>
    <property type="project" value="UniProtKB-EC"/>
</dbReference>
<dbReference type="PROSITE" id="PS00109">
    <property type="entry name" value="PROTEIN_KINASE_TYR"/>
    <property type="match status" value="1"/>
</dbReference>
<gene>
    <name evidence="7" type="ORF">ACFOD6_11035</name>
</gene>
<dbReference type="InterPro" id="IPR008266">
    <property type="entry name" value="Tyr_kinase_AS"/>
</dbReference>
<name>A0ABV7DW61_9RHOB</name>
<evidence type="ECO:0000256" key="3">
    <source>
        <dbReference type="ARBA" id="ARBA00022777"/>
    </source>
</evidence>
<dbReference type="PANTHER" id="PTHR43289:SF6">
    <property type="entry name" value="SERINE_THREONINE-PROTEIN KINASE NEKL-3"/>
    <property type="match status" value="1"/>
</dbReference>
<keyword evidence="8" id="KW-1185">Reference proteome</keyword>
<evidence type="ECO:0000256" key="5">
    <source>
        <dbReference type="PROSITE-ProRule" id="PRU10141"/>
    </source>
</evidence>
<dbReference type="Proteomes" id="UP001595445">
    <property type="component" value="Unassembled WGS sequence"/>
</dbReference>
<dbReference type="Gene3D" id="1.10.510.10">
    <property type="entry name" value="Transferase(Phosphotransferase) domain 1"/>
    <property type="match status" value="1"/>
</dbReference>
<dbReference type="RefSeq" id="WP_242070220.1">
    <property type="nucleotide sequence ID" value="NZ_JAEACP010000015.1"/>
</dbReference>
<evidence type="ECO:0000256" key="2">
    <source>
        <dbReference type="ARBA" id="ARBA00022741"/>
    </source>
</evidence>
<dbReference type="Gene3D" id="3.40.1520.20">
    <property type="match status" value="1"/>
</dbReference>
<evidence type="ECO:0000256" key="4">
    <source>
        <dbReference type="ARBA" id="ARBA00022840"/>
    </source>
</evidence>
<evidence type="ECO:0000313" key="8">
    <source>
        <dbReference type="Proteomes" id="UP001595445"/>
    </source>
</evidence>
<dbReference type="PROSITE" id="PS00107">
    <property type="entry name" value="PROTEIN_KINASE_ATP"/>
    <property type="match status" value="1"/>
</dbReference>
<dbReference type="PROSITE" id="PS50011">
    <property type="entry name" value="PROTEIN_KINASE_DOM"/>
    <property type="match status" value="1"/>
</dbReference>
<sequence>MPDPGPLRGPGMIGPLPGDIFRQGQVLNHTYEIEGVLGRGGTGEVYRAKNQISGRIVAIKALNARFSGNDDYIQLMRREEQMRDVLNDAVVRYTECSRTDQGHVFLVMDFIDGPSMNDVMARRRMDARELMIIAHRVAEGLVAAHARGIVHRDLSPDNVVLRDGEAGRATIIDFGIAKDTSTGAKTIVGNEFAGKYEYAAPEQLEGRAEKRSDLYALGATLLAAFRGQVPFAGSTPGEIVRRKQSRLDTEGVPEPLKGLIDWLTAPALADRAPSAEAVVARLNEVLRPNARRAGRQAPHGGESRKRGNWALLLVLLLGLAGGGAWYAGLFEGWNQPVLPVAAPYLLTASAGPQGAALSGNAPDAGSAQRLRQAFAGATGTTPPETALTLATGVPDDRWVENVAAGLGQMQGLAEWALSVTDNTLAVTGLADSRDLAADRTTAISDWAGQAGMTARIDIAIGPRLLPVQAVRDVVQPFALCGPLGPDAPPEAGYALGDTIVITGAIETEAARGKLQQALEDAIGDRQLRIDATILNADLCAVRRVLPQLESDRLSIWLGDGATGQVNLSGIYHAGENPVVEVLAPADLTGLSLWVVVVDNTGAVYNLLPNLKQEAHDLADVGAVENGQRRIRVLHSLEDVKNGIGTFATTVDEDSFGKSEIIAFLSKTSLFGIRRPKDESIASFAEALAQILRDEPGNIVSIASRVIDARP</sequence>
<dbReference type="Pfam" id="PF00069">
    <property type="entry name" value="Pkinase"/>
    <property type="match status" value="1"/>
</dbReference>
<reference evidence="8" key="1">
    <citation type="journal article" date="2019" name="Int. J. Syst. Evol. Microbiol.">
        <title>The Global Catalogue of Microorganisms (GCM) 10K type strain sequencing project: providing services to taxonomists for standard genome sequencing and annotation.</title>
        <authorList>
            <consortium name="The Broad Institute Genomics Platform"/>
            <consortium name="The Broad Institute Genome Sequencing Center for Infectious Disease"/>
            <person name="Wu L."/>
            <person name="Ma J."/>
        </authorList>
    </citation>
    <scope>NUCLEOTIDE SEQUENCE [LARGE SCALE GENOMIC DNA]</scope>
    <source>
        <strain evidence="8">KCTC 62102</strain>
    </source>
</reference>
<dbReference type="EMBL" id="JBHRSM010000019">
    <property type="protein sequence ID" value="MFC3086580.1"/>
    <property type="molecule type" value="Genomic_DNA"/>
</dbReference>
<dbReference type="CDD" id="cd14014">
    <property type="entry name" value="STKc_PknB_like"/>
    <property type="match status" value="1"/>
</dbReference>
<dbReference type="InterPro" id="IPR000719">
    <property type="entry name" value="Prot_kinase_dom"/>
</dbReference>
<feature type="binding site" evidence="5">
    <location>
        <position position="60"/>
    </location>
    <ligand>
        <name>ATP</name>
        <dbReference type="ChEBI" id="CHEBI:30616"/>
    </ligand>
</feature>
<dbReference type="PANTHER" id="PTHR43289">
    <property type="entry name" value="MITOGEN-ACTIVATED PROTEIN KINASE KINASE KINASE 20-RELATED"/>
    <property type="match status" value="1"/>
</dbReference>
<comment type="caution">
    <text evidence="7">The sequence shown here is derived from an EMBL/GenBank/DDBJ whole genome shotgun (WGS) entry which is preliminary data.</text>
</comment>
<keyword evidence="2 5" id="KW-0547">Nucleotide-binding</keyword>
<keyword evidence="3 7" id="KW-0418">Kinase</keyword>
<keyword evidence="4 5" id="KW-0067">ATP-binding</keyword>
<dbReference type="InterPro" id="IPR017441">
    <property type="entry name" value="Protein_kinase_ATP_BS"/>
</dbReference>
<dbReference type="EC" id="2.7.11.1" evidence="7"/>
<evidence type="ECO:0000313" key="7">
    <source>
        <dbReference type="EMBL" id="MFC3086580.1"/>
    </source>
</evidence>